<name>A0A165RGB9_9APHY</name>
<dbReference type="Proteomes" id="UP000076727">
    <property type="component" value="Unassembled WGS sequence"/>
</dbReference>
<dbReference type="STRING" id="1314783.A0A165RGB9"/>
<keyword evidence="2" id="KW-1185">Reference proteome</keyword>
<gene>
    <name evidence="1" type="ORF">DAEQUDRAFT_764296</name>
</gene>
<organism evidence="1 2">
    <name type="scientific">Daedalea quercina L-15889</name>
    <dbReference type="NCBI Taxonomy" id="1314783"/>
    <lineage>
        <taxon>Eukaryota</taxon>
        <taxon>Fungi</taxon>
        <taxon>Dikarya</taxon>
        <taxon>Basidiomycota</taxon>
        <taxon>Agaricomycotina</taxon>
        <taxon>Agaricomycetes</taxon>
        <taxon>Polyporales</taxon>
        <taxon>Fomitopsis</taxon>
    </lineage>
</organism>
<accession>A0A165RGB9</accession>
<proteinExistence type="predicted"/>
<evidence type="ECO:0000313" key="1">
    <source>
        <dbReference type="EMBL" id="KZT70713.1"/>
    </source>
</evidence>
<sequence length="108" mass="11905">MKVNEKGKTVKAKKISFWKHVDAELKKVHLASIADGANKKTCQEKQTIFFAALLDADIQAYTQVGTEYYGCVYRDGGTLTANQCIGEEAAGEFVVDNSRTLVTDEPDE</sequence>
<dbReference type="EMBL" id="KV429049">
    <property type="protein sequence ID" value="KZT70713.1"/>
    <property type="molecule type" value="Genomic_DNA"/>
</dbReference>
<dbReference type="AlphaFoldDB" id="A0A165RGB9"/>
<protein>
    <submittedName>
        <fullName evidence="1">Uncharacterized protein</fullName>
    </submittedName>
</protein>
<dbReference type="OrthoDB" id="2756261at2759"/>
<reference evidence="1 2" key="1">
    <citation type="journal article" date="2016" name="Mol. Biol. Evol.">
        <title>Comparative Genomics of Early-Diverging Mushroom-Forming Fungi Provides Insights into the Origins of Lignocellulose Decay Capabilities.</title>
        <authorList>
            <person name="Nagy L.G."/>
            <person name="Riley R."/>
            <person name="Tritt A."/>
            <person name="Adam C."/>
            <person name="Daum C."/>
            <person name="Floudas D."/>
            <person name="Sun H."/>
            <person name="Yadav J.S."/>
            <person name="Pangilinan J."/>
            <person name="Larsson K.H."/>
            <person name="Matsuura K."/>
            <person name="Barry K."/>
            <person name="Labutti K."/>
            <person name="Kuo R."/>
            <person name="Ohm R.A."/>
            <person name="Bhattacharya S.S."/>
            <person name="Shirouzu T."/>
            <person name="Yoshinaga Y."/>
            <person name="Martin F.M."/>
            <person name="Grigoriev I.V."/>
            <person name="Hibbett D.S."/>
        </authorList>
    </citation>
    <scope>NUCLEOTIDE SEQUENCE [LARGE SCALE GENOMIC DNA]</scope>
    <source>
        <strain evidence="1 2">L-15889</strain>
    </source>
</reference>
<evidence type="ECO:0000313" key="2">
    <source>
        <dbReference type="Proteomes" id="UP000076727"/>
    </source>
</evidence>